<dbReference type="Gene3D" id="3.90.420.10">
    <property type="entry name" value="Oxidoreductase, molybdopterin-binding domain"/>
    <property type="match status" value="1"/>
</dbReference>
<evidence type="ECO:0000256" key="15">
    <source>
        <dbReference type="ARBA" id="ARBA00049155"/>
    </source>
</evidence>
<evidence type="ECO:0000256" key="16">
    <source>
        <dbReference type="SAM" id="MobiDB-lite"/>
    </source>
</evidence>
<dbReference type="InterPro" id="IPR017938">
    <property type="entry name" value="Riboflavin_synthase-like_b-brl"/>
</dbReference>
<dbReference type="EMBL" id="WWBZ02000073">
    <property type="protein sequence ID" value="KAF4302167.1"/>
    <property type="molecule type" value="Genomic_DNA"/>
</dbReference>
<evidence type="ECO:0000256" key="7">
    <source>
        <dbReference type="ARBA" id="ARBA00012673"/>
    </source>
</evidence>
<evidence type="ECO:0000256" key="12">
    <source>
        <dbReference type="ARBA" id="ARBA00022827"/>
    </source>
</evidence>
<dbReference type="Pfam" id="PF00970">
    <property type="entry name" value="FAD_binding_6"/>
    <property type="match status" value="2"/>
</dbReference>
<dbReference type="Gene3D" id="2.60.40.650">
    <property type="match status" value="1"/>
</dbReference>
<dbReference type="InterPro" id="IPR001199">
    <property type="entry name" value="Cyt_B5-like_heme/steroid-bd"/>
</dbReference>
<feature type="compositionally biased region" description="Basic and acidic residues" evidence="16">
    <location>
        <begin position="10"/>
        <end position="21"/>
    </location>
</feature>
<dbReference type="SMART" id="SM01117">
    <property type="entry name" value="Cyt-b5"/>
    <property type="match status" value="1"/>
</dbReference>
<accession>A0A8H4IKN8</accession>
<gene>
    <name evidence="19" type="ORF">GTA08_BOTSDO10358</name>
</gene>
<dbReference type="GO" id="GO:0020037">
    <property type="term" value="F:heme binding"/>
    <property type="evidence" value="ECO:0007669"/>
    <property type="project" value="TreeGrafter"/>
</dbReference>
<dbReference type="Proteomes" id="UP000572817">
    <property type="component" value="Unassembled WGS sequence"/>
</dbReference>
<keyword evidence="9" id="KW-0500">Molybdenum</keyword>
<reference evidence="19" key="1">
    <citation type="submission" date="2020-04" db="EMBL/GenBank/DDBJ databases">
        <title>Genome Assembly and Annotation of Botryosphaeria dothidea sdau 11-99, a Latent Pathogen of Apple Fruit Ring Rot in China.</title>
        <authorList>
            <person name="Yu C."/>
            <person name="Diao Y."/>
            <person name="Lu Q."/>
            <person name="Zhao J."/>
            <person name="Cui S."/>
            <person name="Peng C."/>
            <person name="He B."/>
            <person name="Liu H."/>
        </authorList>
    </citation>
    <scope>NUCLEOTIDE SEQUENCE [LARGE SCALE GENOMIC DNA]</scope>
    <source>
        <strain evidence="19">Sdau11-99</strain>
    </source>
</reference>
<dbReference type="GO" id="GO:0042128">
    <property type="term" value="P:nitrate assimilation"/>
    <property type="evidence" value="ECO:0007669"/>
    <property type="project" value="UniProtKB-KW"/>
</dbReference>
<evidence type="ECO:0000259" key="18">
    <source>
        <dbReference type="PROSITE" id="PS51384"/>
    </source>
</evidence>
<dbReference type="Pfam" id="PF00174">
    <property type="entry name" value="Oxidored_molyb"/>
    <property type="match status" value="1"/>
</dbReference>
<dbReference type="InterPro" id="IPR036400">
    <property type="entry name" value="Cyt_B5-like_heme/steroid_sf"/>
</dbReference>
<evidence type="ECO:0000256" key="14">
    <source>
        <dbReference type="ARBA" id="ARBA00023063"/>
    </source>
</evidence>
<evidence type="ECO:0000256" key="6">
    <source>
        <dbReference type="ARBA" id="ARBA00011738"/>
    </source>
</evidence>
<dbReference type="Pfam" id="PF00175">
    <property type="entry name" value="NAD_binding_1"/>
    <property type="match status" value="1"/>
</dbReference>
<dbReference type="Gene3D" id="3.40.50.80">
    <property type="entry name" value="Nucleotide-binding domain of ferredoxin-NADP reductase (FNR) module"/>
    <property type="match status" value="1"/>
</dbReference>
<dbReference type="GO" id="GO:0006790">
    <property type="term" value="P:sulfur compound metabolic process"/>
    <property type="evidence" value="ECO:0007669"/>
    <property type="project" value="TreeGrafter"/>
</dbReference>
<dbReference type="PROSITE" id="PS50255">
    <property type="entry name" value="CYTOCHROME_B5_2"/>
    <property type="match status" value="1"/>
</dbReference>
<feature type="compositionally biased region" description="Basic and acidic residues" evidence="16">
    <location>
        <begin position="131"/>
        <end position="156"/>
    </location>
</feature>
<feature type="compositionally biased region" description="Polar residues" evidence="16">
    <location>
        <begin position="172"/>
        <end position="182"/>
    </location>
</feature>
<dbReference type="PANTHER" id="PTHR19372:SF7">
    <property type="entry name" value="SULFITE OXIDASE, MITOCHONDRIAL"/>
    <property type="match status" value="1"/>
</dbReference>
<dbReference type="InterPro" id="IPR017927">
    <property type="entry name" value="FAD-bd_FR_type"/>
</dbReference>
<dbReference type="InterPro" id="IPR000572">
    <property type="entry name" value="OxRdtase_Mopterin-bd_dom"/>
</dbReference>
<dbReference type="SUPFAM" id="SSF63380">
    <property type="entry name" value="Riboflavin synthase domain-like"/>
    <property type="match status" value="1"/>
</dbReference>
<dbReference type="SUPFAM" id="SSF56524">
    <property type="entry name" value="Oxidoreductase molybdopterin-binding domain"/>
    <property type="match status" value="1"/>
</dbReference>
<evidence type="ECO:0000256" key="5">
    <source>
        <dbReference type="ARBA" id="ARBA00006253"/>
    </source>
</evidence>
<comment type="catalytic activity">
    <reaction evidence="15">
        <text>nitrite + NADP(+) + H2O = nitrate + NADPH + H(+)</text>
        <dbReference type="Rhea" id="RHEA:19061"/>
        <dbReference type="ChEBI" id="CHEBI:15377"/>
        <dbReference type="ChEBI" id="CHEBI:15378"/>
        <dbReference type="ChEBI" id="CHEBI:16301"/>
        <dbReference type="ChEBI" id="CHEBI:17632"/>
        <dbReference type="ChEBI" id="CHEBI:57783"/>
        <dbReference type="ChEBI" id="CHEBI:58349"/>
        <dbReference type="EC" id="1.7.1.3"/>
    </reaction>
</comment>
<keyword evidence="11" id="KW-0479">Metal-binding</keyword>
<comment type="subunit">
    <text evidence="6">Homodimer.</text>
</comment>
<dbReference type="Pfam" id="PF00173">
    <property type="entry name" value="Cyt-b5"/>
    <property type="match status" value="1"/>
</dbReference>
<evidence type="ECO:0000256" key="9">
    <source>
        <dbReference type="ARBA" id="ARBA00022505"/>
    </source>
</evidence>
<dbReference type="SUPFAM" id="SSF55856">
    <property type="entry name" value="Cytochrome b5-like heme/steroid binding domain"/>
    <property type="match status" value="1"/>
</dbReference>
<dbReference type="GO" id="GO:0043546">
    <property type="term" value="F:molybdopterin cofactor binding"/>
    <property type="evidence" value="ECO:0007669"/>
    <property type="project" value="TreeGrafter"/>
</dbReference>
<dbReference type="Gene3D" id="3.10.120.10">
    <property type="entry name" value="Cytochrome b5-like heme/steroid binding domain"/>
    <property type="match status" value="1"/>
</dbReference>
<dbReference type="EC" id="1.7.1.3" evidence="7"/>
<keyword evidence="20" id="KW-1185">Reference proteome</keyword>
<sequence>MPPIPWTVSVRDHPGSSADDIAKEPDWDAGHEHRIGFKNKQDRVPGIIHQHDDYDEEIEEARQDFRVWIMQTQQGKLIDFRDVMKNQKDLHLRMNENRSIGWRYVLQASEDWIKNTQDWPANVKKRQQQQEQKKNDKNKGNQQEHEWKRAQGENKHHSAYAGVEDSGYDSGIEQSGQAGNLESDQDKLHKKYTLQEITLLRNLRHEKEYISQLKTNDGKGRSPQHQNRTQISIDEKDQFTPDNWLPRSSDLIRLTGKHPLNAEAHLSHLFDAGLITPNELHYVRNHGAVPCLLWEFHKLEIQSGKLTLSMDELKNKYATINIPVTLACDGNRRKELNMIKKSKGFNWGAGAVGCAYWKGPLLRDVLLSAGIPETMPGDDGKRHWVHFEGADEPSDGKYATSIPFEHAMDPVNDVILAYEMNDVPLPPDHGYPVRLIVPGYVGGRCVKWLKKIWISDKENDSYYHIWDNRVLPSFVTEKDGEFADALFHHPDTACNEQNLNSVIVKPAQGEKISLAKARKGHSYRIAGFAYYGGGHQVQRVEVSLDDGETWLYCMRQFPDFPIRHGKKFWTWLHWHVDVELSHLLRAKSIIVRCFNAFKNTQPEKPSWNVMGMMNNSWYVVRPSIVDAEDSDIPSILFQHPVEPGTGQGGWMKPSTENQIENARQEAGVPQKQFTRKEIEKHDKEDDCWIVIDGKVYDATSVLAGHPGGKAAVLGHAGKVHQETSDEFASIHDGYAYQKLKECVLGVVTEKAANFIKKNAEAAAKEKASSQDSDDQLVLQKHRWVPVRLVGREEISHDTRIYTFALPEGKPVLGLGTCQHVQIGFHLKDRMLIRSYTPTRPLLPAPKHHNHNSVEHEHALSPTSTTFPQSARRDSKASVSAAHHALRDGDGTFDLTVKTYFPDEQQPGGALSNILDLLPLGSNVEIRGPTGAITYHGCGAFAIDGRPRHFSRISLVLGGSGLTPGYALIARILLSADPVRVRCVYANRSEGDILLKDELDRFVEEGRGQVSVTHVLSHASDSWEGDRGHVSAELLRRSLFEPGEESVVFLCGPKGMVEGVGVPALKEWGYKEDENMFGF</sequence>
<dbReference type="CDD" id="cd06183">
    <property type="entry name" value="cyt_b5_reduct_like"/>
    <property type="match status" value="1"/>
</dbReference>
<evidence type="ECO:0000256" key="10">
    <source>
        <dbReference type="ARBA" id="ARBA00022630"/>
    </source>
</evidence>
<dbReference type="InterPro" id="IPR008335">
    <property type="entry name" value="Mopterin_OxRdtase_euk"/>
</dbReference>
<evidence type="ECO:0000256" key="1">
    <source>
        <dbReference type="ARBA" id="ARBA00001924"/>
    </source>
</evidence>
<name>A0A8H4IKN8_9PEZI</name>
<feature type="domain" description="Cytochrome b5 heme-binding" evidence="17">
    <location>
        <begin position="670"/>
        <end position="748"/>
    </location>
</feature>
<evidence type="ECO:0000313" key="19">
    <source>
        <dbReference type="EMBL" id="KAF4302167.1"/>
    </source>
</evidence>
<proteinExistence type="inferred from homology"/>
<dbReference type="PROSITE" id="PS51384">
    <property type="entry name" value="FAD_FR"/>
    <property type="match status" value="1"/>
</dbReference>
<evidence type="ECO:0000256" key="8">
    <source>
        <dbReference type="ARBA" id="ARBA00015499"/>
    </source>
</evidence>
<comment type="function">
    <text evidence="4">Nitrate reductase is a key enzyme involved in the first step of nitrate assimilation in plants, fungi and bacteria.</text>
</comment>
<dbReference type="InterPro" id="IPR014756">
    <property type="entry name" value="Ig_E-set"/>
</dbReference>
<dbReference type="PRINTS" id="PR00407">
    <property type="entry name" value="EUMOPTERIN"/>
</dbReference>
<dbReference type="Gene3D" id="2.40.30.10">
    <property type="entry name" value="Translation factors"/>
    <property type="match status" value="1"/>
</dbReference>
<dbReference type="GO" id="GO:0030151">
    <property type="term" value="F:molybdenum ion binding"/>
    <property type="evidence" value="ECO:0007669"/>
    <property type="project" value="InterPro"/>
</dbReference>
<dbReference type="Pfam" id="PF03404">
    <property type="entry name" value="Mo-co_dimer"/>
    <property type="match status" value="1"/>
</dbReference>
<dbReference type="SUPFAM" id="SSF81296">
    <property type="entry name" value="E set domains"/>
    <property type="match status" value="1"/>
</dbReference>
<dbReference type="AlphaFoldDB" id="A0A8H4IKN8"/>
<feature type="region of interest" description="Disordered" evidence="16">
    <location>
        <begin position="121"/>
        <end position="184"/>
    </location>
</feature>
<feature type="domain" description="FAD-binding FR-type" evidence="18">
    <location>
        <begin position="781"/>
        <end position="935"/>
    </location>
</feature>
<dbReference type="OrthoDB" id="432685at2759"/>
<keyword evidence="13" id="KW-0560">Oxidoreductase</keyword>
<organism evidence="19 20">
    <name type="scientific">Botryosphaeria dothidea</name>
    <dbReference type="NCBI Taxonomy" id="55169"/>
    <lineage>
        <taxon>Eukaryota</taxon>
        <taxon>Fungi</taxon>
        <taxon>Dikarya</taxon>
        <taxon>Ascomycota</taxon>
        <taxon>Pezizomycotina</taxon>
        <taxon>Dothideomycetes</taxon>
        <taxon>Dothideomycetes incertae sedis</taxon>
        <taxon>Botryosphaeriales</taxon>
        <taxon>Botryosphaeriaceae</taxon>
        <taxon>Botryosphaeria</taxon>
    </lineage>
</organism>
<evidence type="ECO:0000313" key="20">
    <source>
        <dbReference type="Proteomes" id="UP000572817"/>
    </source>
</evidence>
<feature type="region of interest" description="Disordered" evidence="16">
    <location>
        <begin position="1"/>
        <end position="21"/>
    </location>
</feature>
<keyword evidence="10" id="KW-0285">Flavoprotein</keyword>
<keyword evidence="12" id="KW-0274">FAD</keyword>
<evidence type="ECO:0000256" key="13">
    <source>
        <dbReference type="ARBA" id="ARBA00023002"/>
    </source>
</evidence>
<evidence type="ECO:0000256" key="2">
    <source>
        <dbReference type="ARBA" id="ARBA00001971"/>
    </source>
</evidence>
<comment type="caution">
    <text evidence="19">The sequence shown here is derived from an EMBL/GenBank/DDBJ whole genome shotgun (WGS) entry which is preliminary data.</text>
</comment>
<dbReference type="GO" id="GO:0050464">
    <property type="term" value="F:nitrate reductase (NADPH) activity"/>
    <property type="evidence" value="ECO:0007669"/>
    <property type="project" value="UniProtKB-EC"/>
</dbReference>
<dbReference type="SUPFAM" id="SSF52343">
    <property type="entry name" value="Ferredoxin reductase-like, C-terminal NADP-linked domain"/>
    <property type="match status" value="1"/>
</dbReference>
<dbReference type="InterPro" id="IPR036374">
    <property type="entry name" value="OxRdtase_Mopterin-bd_sf"/>
</dbReference>
<dbReference type="InterPro" id="IPR001433">
    <property type="entry name" value="OxRdtase_FAD/NAD-bd"/>
</dbReference>
<dbReference type="PANTHER" id="PTHR19372">
    <property type="entry name" value="SULFITE REDUCTASE"/>
    <property type="match status" value="1"/>
</dbReference>
<comment type="cofactor">
    <cofactor evidence="2">
        <name>heme</name>
        <dbReference type="ChEBI" id="CHEBI:30413"/>
    </cofactor>
</comment>
<dbReference type="InterPro" id="IPR005066">
    <property type="entry name" value="MoCF_OxRdtse_dimer"/>
</dbReference>
<evidence type="ECO:0000259" key="17">
    <source>
        <dbReference type="PROSITE" id="PS50255"/>
    </source>
</evidence>
<evidence type="ECO:0000256" key="3">
    <source>
        <dbReference type="ARBA" id="ARBA00001974"/>
    </source>
</evidence>
<keyword evidence="14" id="KW-0534">Nitrate assimilation</keyword>
<comment type="similarity">
    <text evidence="5">Belongs to the nitrate reductase family.</text>
</comment>
<protein>
    <recommendedName>
        <fullName evidence="8">Nitrate reductase [NADPH]</fullName>
        <ecNumber evidence="7">1.7.1.3</ecNumber>
    </recommendedName>
</protein>
<dbReference type="FunFam" id="3.90.420.10:FF:000003">
    <property type="entry name" value="Nitrate reductase"/>
    <property type="match status" value="1"/>
</dbReference>
<dbReference type="GO" id="GO:0008482">
    <property type="term" value="F:sulfite oxidase activity"/>
    <property type="evidence" value="ECO:0007669"/>
    <property type="project" value="TreeGrafter"/>
</dbReference>
<comment type="cofactor">
    <cofactor evidence="3">
        <name>FAD</name>
        <dbReference type="ChEBI" id="CHEBI:57692"/>
    </cofactor>
</comment>
<evidence type="ECO:0000256" key="11">
    <source>
        <dbReference type="ARBA" id="ARBA00022723"/>
    </source>
</evidence>
<dbReference type="InterPro" id="IPR008333">
    <property type="entry name" value="Cbr1-like_FAD-bd_dom"/>
</dbReference>
<evidence type="ECO:0000256" key="4">
    <source>
        <dbReference type="ARBA" id="ARBA00003838"/>
    </source>
</evidence>
<dbReference type="InterPro" id="IPR039261">
    <property type="entry name" value="FNR_nucleotide-bd"/>
</dbReference>
<comment type="cofactor">
    <cofactor evidence="1">
        <name>Mo-molybdopterin</name>
        <dbReference type="ChEBI" id="CHEBI:71302"/>
    </cofactor>
</comment>